<proteinExistence type="predicted"/>
<accession>A0A1I5V2F3</accession>
<keyword evidence="2" id="KW-1185">Reference proteome</keyword>
<organism evidence="1 2">
    <name type="scientific">Hymenobacter arizonensis</name>
    <name type="common">Siccationidurans arizonensis</name>
    <dbReference type="NCBI Taxonomy" id="1227077"/>
    <lineage>
        <taxon>Bacteria</taxon>
        <taxon>Pseudomonadati</taxon>
        <taxon>Bacteroidota</taxon>
        <taxon>Cytophagia</taxon>
        <taxon>Cytophagales</taxon>
        <taxon>Hymenobacteraceae</taxon>
        <taxon>Hymenobacter</taxon>
    </lineage>
</organism>
<reference evidence="2" key="1">
    <citation type="submission" date="2016-10" db="EMBL/GenBank/DDBJ databases">
        <authorList>
            <person name="Varghese N."/>
            <person name="Submissions S."/>
        </authorList>
    </citation>
    <scope>NUCLEOTIDE SEQUENCE [LARGE SCALE GENOMIC DNA]</scope>
    <source>
        <strain evidence="2">OR362-8,ATCC BAA-1266,JCM 13504</strain>
    </source>
</reference>
<gene>
    <name evidence="1" type="ORF">SAMN04515668_1166</name>
</gene>
<evidence type="ECO:0000313" key="2">
    <source>
        <dbReference type="Proteomes" id="UP000199029"/>
    </source>
</evidence>
<dbReference type="EMBL" id="FOXS01000001">
    <property type="protein sequence ID" value="SFQ01685.1"/>
    <property type="molecule type" value="Genomic_DNA"/>
</dbReference>
<dbReference type="STRING" id="1227077.SAMN04515668_1166"/>
<dbReference type="Proteomes" id="UP000199029">
    <property type="component" value="Unassembled WGS sequence"/>
</dbReference>
<name>A0A1I5V2F3_HYMAR</name>
<protein>
    <submittedName>
        <fullName evidence="1">Uncharacterized protein</fullName>
    </submittedName>
</protein>
<sequence length="250" mass="29402">MTQSVNQLDTFNSELGKSIEQLYEVFAKYPLNLSMDGSPLFEEKIAQWNRLVAANPLRELSVDDLRIYHFKTMTTWGEVNDFKHFLPRIFELLAELPIDFDEWVALNKLNYGKYTSWPIPEQVAVQRFLMAFWKKLLQEPSDITDAYFEGYFPAIVNVYPHFEQLLNAWLEASNKHSTQRLAEYVFRNEDEVLKGRLTGYEEMPHQGKLFLKWLRKPAVLQKLKQATSSESHPYLNLELIPILQQLEKPL</sequence>
<dbReference type="AlphaFoldDB" id="A0A1I5V2F3"/>
<evidence type="ECO:0000313" key="1">
    <source>
        <dbReference type="EMBL" id="SFQ01685.1"/>
    </source>
</evidence>